<reference evidence="1 2" key="1">
    <citation type="submission" date="2023-05" db="EMBL/GenBank/DDBJ databases">
        <title>Streptomyces fuscus sp. nov., a brown-black pigment producing actinomyces isolated from dry sand of Sea duck farm.</title>
        <authorList>
            <person name="Xie J."/>
            <person name="Shen N."/>
        </authorList>
    </citation>
    <scope>NUCLEOTIDE SEQUENCE [LARGE SCALE GENOMIC DNA]</scope>
    <source>
        <strain evidence="1 2">CGMCC 4.1745</strain>
    </source>
</reference>
<dbReference type="EMBL" id="JASKMA010000056">
    <property type="protein sequence ID" value="MDT6988429.1"/>
    <property type="molecule type" value="Genomic_DNA"/>
</dbReference>
<comment type="caution">
    <text evidence="1">The sequence shown here is derived from an EMBL/GenBank/DDBJ whole genome shotgun (WGS) entry which is preliminary data.</text>
</comment>
<gene>
    <name evidence="1" type="ORF">QNO04_33785</name>
</gene>
<dbReference type="Proteomes" id="UP001249760">
    <property type="component" value="Unassembled WGS sequence"/>
</dbReference>
<feature type="non-terminal residue" evidence="1">
    <location>
        <position position="1"/>
    </location>
</feature>
<evidence type="ECO:0000313" key="2">
    <source>
        <dbReference type="Proteomes" id="UP001249760"/>
    </source>
</evidence>
<organism evidence="1 2">
    <name type="scientific">Streptomyces lusitanus</name>
    <dbReference type="NCBI Taxonomy" id="68232"/>
    <lineage>
        <taxon>Bacteria</taxon>
        <taxon>Bacillati</taxon>
        <taxon>Actinomycetota</taxon>
        <taxon>Actinomycetes</taxon>
        <taxon>Kitasatosporales</taxon>
        <taxon>Streptomycetaceae</taxon>
        <taxon>Streptomyces</taxon>
    </lineage>
</organism>
<protein>
    <submittedName>
        <fullName evidence="1">Phosphocholine cytidylyltransferase family protein</fullName>
    </submittedName>
</protein>
<proteinExistence type="predicted"/>
<accession>A0ABU3K2I6</accession>
<keyword evidence="2" id="KW-1185">Reference proteome</keyword>
<keyword evidence="1" id="KW-0808">Transferase</keyword>
<dbReference type="GO" id="GO:0016779">
    <property type="term" value="F:nucleotidyltransferase activity"/>
    <property type="evidence" value="ECO:0007669"/>
    <property type="project" value="UniProtKB-KW"/>
</dbReference>
<keyword evidence="1" id="KW-0548">Nucleotidyltransferase</keyword>
<sequence length="29" mass="3327">DVAPIGDVRWVEIDNHDDLARGREIACQY</sequence>
<evidence type="ECO:0000313" key="1">
    <source>
        <dbReference type="EMBL" id="MDT6988429.1"/>
    </source>
</evidence>
<name>A0ABU3K2I6_9ACTN</name>